<dbReference type="InterPro" id="IPR032282">
    <property type="entry name" value="HAGH_C"/>
</dbReference>
<dbReference type="InterPro" id="IPR035680">
    <property type="entry name" value="Clx_II_MBL"/>
</dbReference>
<dbReference type="NCBIfam" id="TIGR03413">
    <property type="entry name" value="GSH_gloB"/>
    <property type="match status" value="1"/>
</dbReference>
<evidence type="ECO:0000256" key="6">
    <source>
        <dbReference type="ARBA" id="ARBA00022723"/>
    </source>
</evidence>
<organism evidence="12 13">
    <name type="scientific">Aphanomyces stellatus</name>
    <dbReference type="NCBI Taxonomy" id="120398"/>
    <lineage>
        <taxon>Eukaryota</taxon>
        <taxon>Sar</taxon>
        <taxon>Stramenopiles</taxon>
        <taxon>Oomycota</taxon>
        <taxon>Saprolegniomycetes</taxon>
        <taxon>Saprolegniales</taxon>
        <taxon>Verrucalvaceae</taxon>
        <taxon>Aphanomyces</taxon>
    </lineage>
</organism>
<reference evidence="12 13" key="1">
    <citation type="submission" date="2019-03" db="EMBL/GenBank/DDBJ databases">
        <authorList>
            <person name="Gaulin E."/>
            <person name="Dumas B."/>
        </authorList>
    </citation>
    <scope>NUCLEOTIDE SEQUENCE [LARGE SCALE GENOMIC DNA]</scope>
    <source>
        <strain evidence="12">CBS 568.67</strain>
    </source>
</reference>
<dbReference type="CDD" id="cd07723">
    <property type="entry name" value="hydroxyacylglutathione_hydrolase_MBL-fold"/>
    <property type="match status" value="1"/>
</dbReference>
<comment type="catalytic activity">
    <reaction evidence="1">
        <text>an S-(2-hydroxyacyl)glutathione + H2O = a 2-hydroxy carboxylate + glutathione + H(+)</text>
        <dbReference type="Rhea" id="RHEA:21864"/>
        <dbReference type="ChEBI" id="CHEBI:15377"/>
        <dbReference type="ChEBI" id="CHEBI:15378"/>
        <dbReference type="ChEBI" id="CHEBI:57925"/>
        <dbReference type="ChEBI" id="CHEBI:58896"/>
        <dbReference type="ChEBI" id="CHEBI:71261"/>
        <dbReference type="EC" id="3.1.2.6"/>
    </reaction>
</comment>
<comment type="cofactor">
    <cofactor evidence="2">
        <name>Zn(2+)</name>
        <dbReference type="ChEBI" id="CHEBI:29105"/>
    </cofactor>
</comment>
<dbReference type="PANTHER" id="PTHR11935">
    <property type="entry name" value="BETA LACTAMASE DOMAIN"/>
    <property type="match status" value="1"/>
</dbReference>
<dbReference type="AlphaFoldDB" id="A0A485LMF1"/>
<keyword evidence="8" id="KW-0862">Zinc</keyword>
<dbReference type="Pfam" id="PF16123">
    <property type="entry name" value="HAGH_C"/>
    <property type="match status" value="1"/>
</dbReference>
<sequence>MFVIYVVAVALALLAVRISLLGSKKALINWVANSSLFYYMYKRQLAAKHAEKGFHVAFFETGILDGAATVVTIPFLHDNYAYILVDKATGECAAVDVADPQVVLDVWNQLSRKCRDTPPLRLKYILATHKHFDHAGGNRKLQAVLSTATIVGGILDNVQGATKHTWHGDTLKVGSLTLETLAVPCHTMGHVAFYVTTANHQGAGCVFTGDTLFVAGTGRFFEGNGEQMYRNLYDILGRLPPTTLVFCGHEYTLNNLSFASYLEPENQAVCAKIAWAIDQRVAGRPTVPSTLAEEKLINPFMRVHEPTVAKVRLHENCRDMSS</sequence>
<comment type="pathway">
    <text evidence="3">Secondary metabolite metabolism; methylglyoxal degradation; (R)-lactate from methylglyoxal: step 2/2.</text>
</comment>
<keyword evidence="13" id="KW-1185">Reference proteome</keyword>
<dbReference type="EC" id="3.1.2.6" evidence="5"/>
<evidence type="ECO:0000256" key="8">
    <source>
        <dbReference type="ARBA" id="ARBA00022833"/>
    </source>
</evidence>
<dbReference type="EMBL" id="CAADRA010007287">
    <property type="protein sequence ID" value="VFT99994.1"/>
    <property type="molecule type" value="Genomic_DNA"/>
</dbReference>
<dbReference type="InterPro" id="IPR001279">
    <property type="entry name" value="Metallo-B-lactamas"/>
</dbReference>
<dbReference type="OrthoDB" id="515692at2759"/>
<evidence type="ECO:0000256" key="7">
    <source>
        <dbReference type="ARBA" id="ARBA00022801"/>
    </source>
</evidence>
<dbReference type="GO" id="GO:0019243">
    <property type="term" value="P:methylglyoxal catabolic process to D-lactate via S-lactoyl-glutathione"/>
    <property type="evidence" value="ECO:0007669"/>
    <property type="project" value="InterPro"/>
</dbReference>
<dbReference type="Gene3D" id="3.60.15.10">
    <property type="entry name" value="Ribonuclease Z/Hydroxyacylglutathione hydrolase-like"/>
    <property type="match status" value="1"/>
</dbReference>
<evidence type="ECO:0000256" key="9">
    <source>
        <dbReference type="ARBA" id="ARBA00031044"/>
    </source>
</evidence>
<dbReference type="InterPro" id="IPR036866">
    <property type="entry name" value="RibonucZ/Hydroxyglut_hydro"/>
</dbReference>
<evidence type="ECO:0000256" key="4">
    <source>
        <dbReference type="ARBA" id="ARBA00006759"/>
    </source>
</evidence>
<comment type="similarity">
    <text evidence="4">Belongs to the metallo-beta-lactamase superfamily. Glyoxalase II family.</text>
</comment>
<proteinExistence type="inferred from homology"/>
<reference evidence="11" key="2">
    <citation type="submission" date="2019-06" db="EMBL/GenBank/DDBJ databases">
        <title>Genomics analysis of Aphanomyces spp. identifies a new class of oomycete effector associated with host adaptation.</title>
        <authorList>
            <person name="Gaulin E."/>
        </authorList>
    </citation>
    <scope>NUCLEOTIDE SEQUENCE</scope>
    <source>
        <strain evidence="11">CBS 578.67</strain>
    </source>
</reference>
<evidence type="ECO:0000256" key="3">
    <source>
        <dbReference type="ARBA" id="ARBA00004963"/>
    </source>
</evidence>
<dbReference type="Proteomes" id="UP000332933">
    <property type="component" value="Unassembled WGS sequence"/>
</dbReference>
<evidence type="ECO:0000256" key="5">
    <source>
        <dbReference type="ARBA" id="ARBA00011917"/>
    </source>
</evidence>
<gene>
    <name evidence="12" type="primary">Aste57867_23349</name>
    <name evidence="11" type="ORF">As57867_023278</name>
    <name evidence="12" type="ORF">ASTE57867_23349</name>
</gene>
<dbReference type="InterPro" id="IPR017782">
    <property type="entry name" value="Hydroxyacylglutathione_Hdrlase"/>
</dbReference>
<dbReference type="Pfam" id="PF00753">
    <property type="entry name" value="Lactamase_B"/>
    <property type="match status" value="1"/>
</dbReference>
<dbReference type="PANTHER" id="PTHR11935:SF94">
    <property type="entry name" value="TENZING NORGAY, ISOFORM C"/>
    <property type="match status" value="1"/>
</dbReference>
<evidence type="ECO:0000313" key="11">
    <source>
        <dbReference type="EMBL" id="KAF0684694.1"/>
    </source>
</evidence>
<evidence type="ECO:0000256" key="2">
    <source>
        <dbReference type="ARBA" id="ARBA00001947"/>
    </source>
</evidence>
<protein>
    <recommendedName>
        <fullName evidence="5">hydroxyacylglutathione hydrolase</fullName>
        <ecNumber evidence="5">3.1.2.6</ecNumber>
    </recommendedName>
    <alternativeName>
        <fullName evidence="9">Glyoxalase II</fullName>
    </alternativeName>
</protein>
<dbReference type="HAMAP" id="MF_01374">
    <property type="entry name" value="Glyoxalase_2"/>
    <property type="match status" value="1"/>
</dbReference>
<keyword evidence="7" id="KW-0378">Hydrolase</keyword>
<evidence type="ECO:0000259" key="10">
    <source>
        <dbReference type="SMART" id="SM00849"/>
    </source>
</evidence>
<evidence type="ECO:0000313" key="12">
    <source>
        <dbReference type="EMBL" id="VFT99994.1"/>
    </source>
</evidence>
<evidence type="ECO:0000256" key="1">
    <source>
        <dbReference type="ARBA" id="ARBA00001623"/>
    </source>
</evidence>
<dbReference type="GO" id="GO:0046872">
    <property type="term" value="F:metal ion binding"/>
    <property type="evidence" value="ECO:0007669"/>
    <property type="project" value="UniProtKB-KW"/>
</dbReference>
<name>A0A485LMF1_9STRA</name>
<dbReference type="EMBL" id="VJMH01007261">
    <property type="protein sequence ID" value="KAF0684694.1"/>
    <property type="molecule type" value="Genomic_DNA"/>
</dbReference>
<dbReference type="SUPFAM" id="SSF56281">
    <property type="entry name" value="Metallo-hydrolase/oxidoreductase"/>
    <property type="match status" value="1"/>
</dbReference>
<dbReference type="GO" id="GO:0004416">
    <property type="term" value="F:hydroxyacylglutathione hydrolase activity"/>
    <property type="evidence" value="ECO:0007669"/>
    <property type="project" value="UniProtKB-EC"/>
</dbReference>
<dbReference type="SMART" id="SM00849">
    <property type="entry name" value="Lactamase_B"/>
    <property type="match status" value="1"/>
</dbReference>
<feature type="domain" description="Metallo-beta-lactamase" evidence="10">
    <location>
        <begin position="78"/>
        <end position="249"/>
    </location>
</feature>
<accession>A0A485LMF1</accession>
<keyword evidence="6" id="KW-0479">Metal-binding</keyword>
<evidence type="ECO:0000313" key="13">
    <source>
        <dbReference type="Proteomes" id="UP000332933"/>
    </source>
</evidence>